<feature type="compositionally biased region" description="Basic residues" evidence="1">
    <location>
        <begin position="43"/>
        <end position="54"/>
    </location>
</feature>
<feature type="compositionally biased region" description="Basic and acidic residues" evidence="1">
    <location>
        <begin position="7"/>
        <end position="26"/>
    </location>
</feature>
<protein>
    <submittedName>
        <fullName evidence="2">Uncharacterized protein</fullName>
    </submittedName>
</protein>
<sequence>MDIVLELETRDHERQKEKAGNQEKKSPVNGSNFSKPLEGSSSKKPHHKKNKKGKQSQASKGKAYASPLNKDYKLIGSEKERRIKEALCSYCGGKNTIGTFFKRPHVMLSW</sequence>
<dbReference type="EMBL" id="AVOT02042871">
    <property type="protein sequence ID" value="MBW0538308.1"/>
    <property type="molecule type" value="Genomic_DNA"/>
</dbReference>
<evidence type="ECO:0000313" key="3">
    <source>
        <dbReference type="Proteomes" id="UP000765509"/>
    </source>
</evidence>
<dbReference type="AlphaFoldDB" id="A0A9Q3FDX6"/>
<dbReference type="OrthoDB" id="3067159at2759"/>
<name>A0A9Q3FDX6_9BASI</name>
<organism evidence="2 3">
    <name type="scientific">Austropuccinia psidii MF-1</name>
    <dbReference type="NCBI Taxonomy" id="1389203"/>
    <lineage>
        <taxon>Eukaryota</taxon>
        <taxon>Fungi</taxon>
        <taxon>Dikarya</taxon>
        <taxon>Basidiomycota</taxon>
        <taxon>Pucciniomycotina</taxon>
        <taxon>Pucciniomycetes</taxon>
        <taxon>Pucciniales</taxon>
        <taxon>Sphaerophragmiaceae</taxon>
        <taxon>Austropuccinia</taxon>
    </lineage>
</organism>
<proteinExistence type="predicted"/>
<dbReference type="Proteomes" id="UP000765509">
    <property type="component" value="Unassembled WGS sequence"/>
</dbReference>
<gene>
    <name evidence="2" type="ORF">O181_078023</name>
</gene>
<evidence type="ECO:0000313" key="2">
    <source>
        <dbReference type="EMBL" id="MBW0538308.1"/>
    </source>
</evidence>
<accession>A0A9Q3FDX6</accession>
<comment type="caution">
    <text evidence="2">The sequence shown here is derived from an EMBL/GenBank/DDBJ whole genome shotgun (WGS) entry which is preliminary data.</text>
</comment>
<keyword evidence="3" id="KW-1185">Reference proteome</keyword>
<feature type="region of interest" description="Disordered" evidence="1">
    <location>
        <begin position="1"/>
        <end position="71"/>
    </location>
</feature>
<evidence type="ECO:0000256" key="1">
    <source>
        <dbReference type="SAM" id="MobiDB-lite"/>
    </source>
</evidence>
<reference evidence="2" key="1">
    <citation type="submission" date="2021-03" db="EMBL/GenBank/DDBJ databases">
        <title>Draft genome sequence of rust myrtle Austropuccinia psidii MF-1, a brazilian biotype.</title>
        <authorList>
            <person name="Quecine M.C."/>
            <person name="Pachon D.M.R."/>
            <person name="Bonatelli M.L."/>
            <person name="Correr F.H."/>
            <person name="Franceschini L.M."/>
            <person name="Leite T.F."/>
            <person name="Margarido G.R.A."/>
            <person name="Almeida C.A."/>
            <person name="Ferrarezi J.A."/>
            <person name="Labate C.A."/>
        </authorList>
    </citation>
    <scope>NUCLEOTIDE SEQUENCE</scope>
    <source>
        <strain evidence="2">MF-1</strain>
    </source>
</reference>